<dbReference type="AlphaFoldDB" id="A0A5C7XYP3"/>
<protein>
    <recommendedName>
        <fullName evidence="4">Type VII secretion integral membrane protein EccD</fullName>
    </recommendedName>
</protein>
<dbReference type="EMBL" id="SSGD01000081">
    <property type="protein sequence ID" value="TXI54695.1"/>
    <property type="molecule type" value="Genomic_DNA"/>
</dbReference>
<sequence length="78" mass="8460">MVLLLRHRAAGFATLVVMSVAALFVQPWRTPVLIFALGSVVLFVVLWWRSGVRTPALDRVAYADMALVPVIVAGLALS</sequence>
<comment type="caution">
    <text evidence="2">The sequence shown here is derived from an EMBL/GenBank/DDBJ whole genome shotgun (WGS) entry which is preliminary data.</text>
</comment>
<organism evidence="2 3">
    <name type="scientific">Mycolicibacter arupensis</name>
    <dbReference type="NCBI Taxonomy" id="342002"/>
    <lineage>
        <taxon>Bacteria</taxon>
        <taxon>Bacillati</taxon>
        <taxon>Actinomycetota</taxon>
        <taxon>Actinomycetes</taxon>
        <taxon>Mycobacteriales</taxon>
        <taxon>Mycobacteriaceae</taxon>
        <taxon>Mycolicibacter</taxon>
    </lineage>
</organism>
<name>A0A5C7XYP3_9MYCO</name>
<feature type="transmembrane region" description="Helical" evidence="1">
    <location>
        <begin position="60"/>
        <end position="77"/>
    </location>
</feature>
<evidence type="ECO:0000313" key="2">
    <source>
        <dbReference type="EMBL" id="TXI54695.1"/>
    </source>
</evidence>
<reference evidence="2 3" key="1">
    <citation type="submission" date="2018-09" db="EMBL/GenBank/DDBJ databases">
        <title>Metagenome Assembled Genomes from an Advanced Water Purification Facility.</title>
        <authorList>
            <person name="Stamps B.W."/>
            <person name="Spear J.R."/>
        </authorList>
    </citation>
    <scope>NUCLEOTIDE SEQUENCE [LARGE SCALE GENOMIC DNA]</scope>
    <source>
        <strain evidence="2">Bin_29_2</strain>
    </source>
</reference>
<dbReference type="Proteomes" id="UP000321797">
    <property type="component" value="Unassembled WGS sequence"/>
</dbReference>
<evidence type="ECO:0008006" key="4">
    <source>
        <dbReference type="Google" id="ProtNLM"/>
    </source>
</evidence>
<gene>
    <name evidence="2" type="ORF">E6Q54_13945</name>
</gene>
<keyword evidence="1" id="KW-0812">Transmembrane</keyword>
<keyword evidence="1" id="KW-1133">Transmembrane helix</keyword>
<keyword evidence="1" id="KW-0472">Membrane</keyword>
<proteinExistence type="predicted"/>
<accession>A0A5C7XYP3</accession>
<evidence type="ECO:0000313" key="3">
    <source>
        <dbReference type="Proteomes" id="UP000321797"/>
    </source>
</evidence>
<evidence type="ECO:0000256" key="1">
    <source>
        <dbReference type="SAM" id="Phobius"/>
    </source>
</evidence>
<feature type="transmembrane region" description="Helical" evidence="1">
    <location>
        <begin position="32"/>
        <end position="48"/>
    </location>
</feature>